<dbReference type="Pfam" id="PF20791">
    <property type="entry name" value="Acyl-ACP_TE_C"/>
    <property type="match status" value="1"/>
</dbReference>
<evidence type="ECO:0000256" key="6">
    <source>
        <dbReference type="ARBA" id="ARBA00022801"/>
    </source>
</evidence>
<evidence type="ECO:0000256" key="9">
    <source>
        <dbReference type="ARBA" id="ARBA00023098"/>
    </source>
</evidence>
<evidence type="ECO:0000259" key="12">
    <source>
        <dbReference type="Pfam" id="PF01643"/>
    </source>
</evidence>
<evidence type="ECO:0000256" key="7">
    <source>
        <dbReference type="ARBA" id="ARBA00022832"/>
    </source>
</evidence>
<evidence type="ECO:0000256" key="10">
    <source>
        <dbReference type="ARBA" id="ARBA00023160"/>
    </source>
</evidence>
<evidence type="ECO:0000256" key="11">
    <source>
        <dbReference type="RuleBase" id="RU363096"/>
    </source>
</evidence>
<keyword evidence="4 11" id="KW-0150">Chloroplast</keyword>
<dbReference type="Gene3D" id="3.10.129.10">
    <property type="entry name" value="Hotdog Thioesterase"/>
    <property type="match status" value="1"/>
</dbReference>
<name>A0ABU6Z600_9FABA</name>
<dbReference type="EC" id="3.1.2.-" evidence="11"/>
<evidence type="ECO:0000256" key="5">
    <source>
        <dbReference type="ARBA" id="ARBA00022640"/>
    </source>
</evidence>
<keyword evidence="6 11" id="KW-0378">Hydrolase</keyword>
<dbReference type="Pfam" id="PF01643">
    <property type="entry name" value="Acyl-ACP_TE"/>
    <property type="match status" value="1"/>
</dbReference>
<evidence type="ECO:0000256" key="4">
    <source>
        <dbReference type="ARBA" id="ARBA00022528"/>
    </source>
</evidence>
<dbReference type="Proteomes" id="UP001341840">
    <property type="component" value="Unassembled WGS sequence"/>
</dbReference>
<dbReference type="CDD" id="cd00586">
    <property type="entry name" value="4HBT"/>
    <property type="match status" value="1"/>
</dbReference>
<dbReference type="InterPro" id="IPR029069">
    <property type="entry name" value="HotDog_dom_sf"/>
</dbReference>
<feature type="domain" description="Acyl-ACP thioesterase N-terminal hotdog" evidence="12">
    <location>
        <begin position="71"/>
        <end position="205"/>
    </location>
</feature>
<gene>
    <name evidence="14" type="ORF">PIB30_016746</name>
</gene>
<comment type="function">
    <text evidence="11">Plays an essential role in chain termination during de novo fatty acid synthesis.</text>
</comment>
<sequence length="359" mass="40937">MDMVAAASFPNVMLPSQNYATKGIKSGNAFANFNLGQGVKKRACYCGFKVRANAHNYNGDDDKFSRVISKSIRHKFSIRAYEVDATGKASIETLMNYYQSSIVDHFKKVGIHDDVSGSSKEMMKRNLIWVYSDVQFETYTYPKWQDEVEVETWISAAGMNGVRFNWILRDFKTNQVLNRASSVCVAMNKLTRRLSKIPEEVRREYESYLVDYSSIIIEGDNKKIPKLDETTSDYICSGLRPRWNDLDIHFHVNNANYVSWILESIPECILMNYELSGMSLKFKRECGIDSKLQSLAAICGDDEDIMNNNNNNVECNHMLRFEDGVEILRGRTNWTPKPSANNFPIFDHVPAQASINAAS</sequence>
<reference evidence="14 15" key="1">
    <citation type="journal article" date="2023" name="Plants (Basel)">
        <title>Bridging the Gap: Combining Genomics and Transcriptomics Approaches to Understand Stylosanthes scabra, an Orphan Legume from the Brazilian Caatinga.</title>
        <authorList>
            <person name="Ferreira-Neto J.R.C."/>
            <person name="da Silva M.D."/>
            <person name="Binneck E."/>
            <person name="de Melo N.F."/>
            <person name="da Silva R.H."/>
            <person name="de Melo A.L.T.M."/>
            <person name="Pandolfi V."/>
            <person name="Bustamante F.O."/>
            <person name="Brasileiro-Vidal A.C."/>
            <person name="Benko-Iseppon A.M."/>
        </authorList>
    </citation>
    <scope>NUCLEOTIDE SEQUENCE [LARGE SCALE GENOMIC DNA]</scope>
    <source>
        <tissue evidence="14">Leaves</tissue>
    </source>
</reference>
<evidence type="ECO:0000313" key="15">
    <source>
        <dbReference type="Proteomes" id="UP001341840"/>
    </source>
</evidence>
<evidence type="ECO:0000256" key="2">
    <source>
        <dbReference type="ARBA" id="ARBA00006500"/>
    </source>
</evidence>
<dbReference type="InterPro" id="IPR045023">
    <property type="entry name" value="FATA/B"/>
</dbReference>
<keyword evidence="8" id="KW-0809">Transit peptide</keyword>
<feature type="domain" description="Acyl-ACP thioesterase-like C-terminal" evidence="13">
    <location>
        <begin position="231"/>
        <end position="335"/>
    </location>
</feature>
<evidence type="ECO:0000256" key="1">
    <source>
        <dbReference type="ARBA" id="ARBA00004229"/>
    </source>
</evidence>
<keyword evidence="15" id="KW-1185">Reference proteome</keyword>
<dbReference type="EMBL" id="JASCZI010271908">
    <property type="protein sequence ID" value="MED6217342.1"/>
    <property type="molecule type" value="Genomic_DNA"/>
</dbReference>
<proteinExistence type="inferred from homology"/>
<dbReference type="SUPFAM" id="SSF54637">
    <property type="entry name" value="Thioesterase/thiol ester dehydrase-isomerase"/>
    <property type="match status" value="2"/>
</dbReference>
<keyword evidence="10 11" id="KW-0275">Fatty acid biosynthesis</keyword>
<comment type="similarity">
    <text evidence="2 11">Belongs to the acyl-ACP thioesterase family.</text>
</comment>
<comment type="caution">
    <text evidence="14">The sequence shown here is derived from an EMBL/GenBank/DDBJ whole genome shotgun (WGS) entry which is preliminary data.</text>
</comment>
<dbReference type="PANTHER" id="PTHR31727">
    <property type="entry name" value="OLEOYL-ACYL CARRIER PROTEIN THIOESTERASE 1, CHLOROPLASTIC"/>
    <property type="match status" value="1"/>
</dbReference>
<organism evidence="14 15">
    <name type="scientific">Stylosanthes scabra</name>
    <dbReference type="NCBI Taxonomy" id="79078"/>
    <lineage>
        <taxon>Eukaryota</taxon>
        <taxon>Viridiplantae</taxon>
        <taxon>Streptophyta</taxon>
        <taxon>Embryophyta</taxon>
        <taxon>Tracheophyta</taxon>
        <taxon>Spermatophyta</taxon>
        <taxon>Magnoliopsida</taxon>
        <taxon>eudicotyledons</taxon>
        <taxon>Gunneridae</taxon>
        <taxon>Pentapetalae</taxon>
        <taxon>rosids</taxon>
        <taxon>fabids</taxon>
        <taxon>Fabales</taxon>
        <taxon>Fabaceae</taxon>
        <taxon>Papilionoideae</taxon>
        <taxon>50 kb inversion clade</taxon>
        <taxon>dalbergioids sensu lato</taxon>
        <taxon>Dalbergieae</taxon>
        <taxon>Pterocarpus clade</taxon>
        <taxon>Stylosanthes</taxon>
    </lineage>
</organism>
<dbReference type="InterPro" id="IPR049427">
    <property type="entry name" value="Acyl-ACP_TE_C"/>
</dbReference>
<protein>
    <recommendedName>
        <fullName evidence="11">Acyl-[acyl-carrier-protein] hydrolase</fullName>
        <ecNumber evidence="11">3.1.2.-</ecNumber>
    </recommendedName>
</protein>
<keyword evidence="7 11" id="KW-0276">Fatty acid metabolism</keyword>
<accession>A0ABU6Z600</accession>
<evidence type="ECO:0000313" key="14">
    <source>
        <dbReference type="EMBL" id="MED6217342.1"/>
    </source>
</evidence>
<dbReference type="PANTHER" id="PTHR31727:SF2">
    <property type="entry name" value="PALMITOYL-ACYL CARRIER PROTEIN THIOESTERASE, CHLOROPLASTIC"/>
    <property type="match status" value="1"/>
</dbReference>
<evidence type="ECO:0000256" key="3">
    <source>
        <dbReference type="ARBA" id="ARBA00022516"/>
    </source>
</evidence>
<dbReference type="InterPro" id="IPR002864">
    <property type="entry name" value="Acyl-ACP_thioesterase_NHD"/>
</dbReference>
<evidence type="ECO:0000256" key="8">
    <source>
        <dbReference type="ARBA" id="ARBA00022946"/>
    </source>
</evidence>
<keyword evidence="3 11" id="KW-0444">Lipid biosynthesis</keyword>
<evidence type="ECO:0000259" key="13">
    <source>
        <dbReference type="Pfam" id="PF20791"/>
    </source>
</evidence>
<keyword evidence="9 11" id="KW-0443">Lipid metabolism</keyword>
<keyword evidence="5 11" id="KW-0934">Plastid</keyword>
<comment type="subcellular location">
    <subcellularLocation>
        <location evidence="1 11">Plastid</location>
        <location evidence="1 11">Chloroplast</location>
    </subcellularLocation>
</comment>